<evidence type="ECO:0000259" key="1">
    <source>
        <dbReference type="Pfam" id="PF00725"/>
    </source>
</evidence>
<evidence type="ECO:0000313" key="2">
    <source>
        <dbReference type="EMBL" id="TSH92744.1"/>
    </source>
</evidence>
<dbReference type="EMBL" id="VLTJ01000029">
    <property type="protein sequence ID" value="TSH92744.1"/>
    <property type="molecule type" value="Genomic_DNA"/>
</dbReference>
<dbReference type="Proteomes" id="UP000318405">
    <property type="component" value="Unassembled WGS sequence"/>
</dbReference>
<dbReference type="PANTHER" id="PTHR48075">
    <property type="entry name" value="3-HYDROXYACYL-COA DEHYDROGENASE FAMILY PROTEIN"/>
    <property type="match status" value="1"/>
</dbReference>
<dbReference type="InterPro" id="IPR013328">
    <property type="entry name" value="6PGD_dom2"/>
</dbReference>
<organism evidence="2 3">
    <name type="scientific">Verticiella sediminum</name>
    <dbReference type="NCBI Taxonomy" id="1247510"/>
    <lineage>
        <taxon>Bacteria</taxon>
        <taxon>Pseudomonadati</taxon>
        <taxon>Pseudomonadota</taxon>
        <taxon>Betaproteobacteria</taxon>
        <taxon>Burkholderiales</taxon>
        <taxon>Alcaligenaceae</taxon>
        <taxon>Verticiella</taxon>
    </lineage>
</organism>
<dbReference type="InterPro" id="IPR008927">
    <property type="entry name" value="6-PGluconate_DH-like_C_sf"/>
</dbReference>
<gene>
    <name evidence="2" type="ORF">FOZ76_15145</name>
</gene>
<dbReference type="GO" id="GO:0006635">
    <property type="term" value="P:fatty acid beta-oxidation"/>
    <property type="evidence" value="ECO:0007669"/>
    <property type="project" value="TreeGrafter"/>
</dbReference>
<dbReference type="SUPFAM" id="SSF48179">
    <property type="entry name" value="6-phosphogluconate dehydrogenase C-terminal domain-like"/>
    <property type="match status" value="1"/>
</dbReference>
<sequence length="218" mass="23372">MAMELIDLGASRSFPDLSTLRDASAAWRGTMILGGDPVARARALAGRDLSSEAAIAVELHTECLGLYLGEQEDTVVNVVGFSRYRLGRAAATDLVEVVRTRATSQSVIAAIHALFNGMGLSTAVCADAPGRIVDYLLRPYLNAALASVDEGLAPPEEMDMALRLGLGHPLGPIELLHATGMEEHYRVSSELYEALGSLRFNPARRARARAWRTAIGLD</sequence>
<keyword evidence="3" id="KW-1185">Reference proteome</keyword>
<dbReference type="AlphaFoldDB" id="A0A556AIK9"/>
<dbReference type="GO" id="GO:0008691">
    <property type="term" value="F:3-hydroxybutyryl-CoA dehydrogenase activity"/>
    <property type="evidence" value="ECO:0007669"/>
    <property type="project" value="TreeGrafter"/>
</dbReference>
<dbReference type="OrthoDB" id="8682492at2"/>
<dbReference type="InterPro" id="IPR006108">
    <property type="entry name" value="3HC_DH_C"/>
</dbReference>
<dbReference type="Gene3D" id="1.10.1040.10">
    <property type="entry name" value="N-(1-d-carboxylethyl)-l-norvaline Dehydrogenase, domain 2"/>
    <property type="match status" value="1"/>
</dbReference>
<reference evidence="2 3" key="1">
    <citation type="submission" date="2019-07" db="EMBL/GenBank/DDBJ databases">
        <title>Qingshengfaniella alkalisoli gen. nov., sp. nov., isolated from saline soil.</title>
        <authorList>
            <person name="Xu L."/>
            <person name="Huang X.-X."/>
            <person name="Sun J.-Q."/>
        </authorList>
    </citation>
    <scope>NUCLEOTIDE SEQUENCE [LARGE SCALE GENOMIC DNA]</scope>
    <source>
        <strain evidence="2 3">DSM 27279</strain>
    </source>
</reference>
<dbReference type="PANTHER" id="PTHR48075:SF5">
    <property type="entry name" value="3-HYDROXYBUTYRYL-COA DEHYDROGENASE"/>
    <property type="match status" value="1"/>
</dbReference>
<proteinExistence type="predicted"/>
<accession>A0A556AIK9</accession>
<evidence type="ECO:0000313" key="3">
    <source>
        <dbReference type="Proteomes" id="UP000318405"/>
    </source>
</evidence>
<dbReference type="Pfam" id="PF00725">
    <property type="entry name" value="3HCDH"/>
    <property type="match status" value="1"/>
</dbReference>
<name>A0A556AIK9_9BURK</name>
<comment type="caution">
    <text evidence="2">The sequence shown here is derived from an EMBL/GenBank/DDBJ whole genome shotgun (WGS) entry which is preliminary data.</text>
</comment>
<feature type="domain" description="3-hydroxyacyl-CoA dehydrogenase C-terminal" evidence="1">
    <location>
        <begin position="132"/>
        <end position="203"/>
    </location>
</feature>
<protein>
    <submittedName>
        <fullName evidence="2">3-hydroxyacyl-CoA dehydrogenase</fullName>
    </submittedName>
</protein>